<dbReference type="Proteomes" id="UP000241890">
    <property type="component" value="Unassembled WGS sequence"/>
</dbReference>
<name>A0A2R5G7K7_9STRA</name>
<reference evidence="6 7" key="1">
    <citation type="submission" date="2017-12" db="EMBL/GenBank/DDBJ databases">
        <title>Sequencing, de novo assembly and annotation of complete genome of a new Thraustochytrid species, strain FCC1311.</title>
        <authorList>
            <person name="Sedici K."/>
            <person name="Godart F."/>
            <person name="Aiese Cigliano R."/>
            <person name="Sanseverino W."/>
            <person name="Barakat M."/>
            <person name="Ortet P."/>
            <person name="Marechal E."/>
            <person name="Cagnac O."/>
            <person name="Amato A."/>
        </authorList>
    </citation>
    <scope>NUCLEOTIDE SEQUENCE [LARGE SCALE GENOMIC DNA]</scope>
</reference>
<dbReference type="SUPFAM" id="SSF56112">
    <property type="entry name" value="Protein kinase-like (PK-like)"/>
    <property type="match status" value="1"/>
</dbReference>
<dbReference type="InterPro" id="IPR000719">
    <property type="entry name" value="Prot_kinase_dom"/>
</dbReference>
<evidence type="ECO:0000256" key="3">
    <source>
        <dbReference type="SAM" id="MobiDB-lite"/>
    </source>
</evidence>
<keyword evidence="4" id="KW-0812">Transmembrane</keyword>
<dbReference type="InterPro" id="IPR011009">
    <property type="entry name" value="Kinase-like_dom_sf"/>
</dbReference>
<keyword evidence="6" id="KW-0418">Kinase</keyword>
<evidence type="ECO:0000313" key="6">
    <source>
        <dbReference type="EMBL" id="GBG24021.1"/>
    </source>
</evidence>
<keyword evidence="7" id="KW-1185">Reference proteome</keyword>
<protein>
    <submittedName>
        <fullName evidence="6">Protein kinase, putative</fullName>
    </submittedName>
</protein>
<keyword evidence="4" id="KW-1133">Transmembrane helix</keyword>
<dbReference type="SMART" id="SM00220">
    <property type="entry name" value="S_TKc"/>
    <property type="match status" value="1"/>
</dbReference>
<keyword evidence="2" id="KW-0067">ATP-binding</keyword>
<organism evidence="6 7">
    <name type="scientific">Hondaea fermentalgiana</name>
    <dbReference type="NCBI Taxonomy" id="2315210"/>
    <lineage>
        <taxon>Eukaryota</taxon>
        <taxon>Sar</taxon>
        <taxon>Stramenopiles</taxon>
        <taxon>Bigyra</taxon>
        <taxon>Labyrinthulomycetes</taxon>
        <taxon>Thraustochytrida</taxon>
        <taxon>Thraustochytriidae</taxon>
        <taxon>Hondaea</taxon>
    </lineage>
</organism>
<sequence length="403" mass="45152">MASTSPPSAAEVGCEESSCMVEQSIFAATAAVLALSIALGLLFIVKQRRRLRLVRDLDKAMLRQQGITDAMSRNSLETAESLKKGGNTASLNEPQRQKLPWEIRFPEIKLQERVAYGTSGAVWKGQWMDMTVAVKIPHEGISELLRQSFIDEAFMMSKLHHPNIVIFYGACLSKDNLALVLEFLERGSMHDFLKNESEKVDFSMLHHFATDIARGMKYLHQRCSIIQRDLKPRNLLIDEAYNVKICDFGLSKHMNVKEEGLTACGTPYWTAPEVILGEEYNNKADVFSYAIILWELITREEPYSGLPGLEVAIKVANEGLRPRIPKFCPEPIAALIEECWQHDSELRPSFGEILERLLEIKKSEAEQGLLKSSASPDLDASRATLASNESNKSEAQAREAEAP</sequence>
<evidence type="ECO:0000259" key="5">
    <source>
        <dbReference type="PROSITE" id="PS50011"/>
    </source>
</evidence>
<feature type="transmembrane region" description="Helical" evidence="4">
    <location>
        <begin position="25"/>
        <end position="45"/>
    </location>
</feature>
<dbReference type="CDD" id="cd13999">
    <property type="entry name" value="STKc_MAP3K-like"/>
    <property type="match status" value="1"/>
</dbReference>
<comment type="caution">
    <text evidence="6">The sequence shown here is derived from an EMBL/GenBank/DDBJ whole genome shotgun (WGS) entry which is preliminary data.</text>
</comment>
<dbReference type="EMBL" id="BEYU01000003">
    <property type="protein sequence ID" value="GBG24021.1"/>
    <property type="molecule type" value="Genomic_DNA"/>
</dbReference>
<dbReference type="GO" id="GO:0005524">
    <property type="term" value="F:ATP binding"/>
    <property type="evidence" value="ECO:0007669"/>
    <property type="project" value="UniProtKB-KW"/>
</dbReference>
<dbReference type="Gene3D" id="1.10.510.10">
    <property type="entry name" value="Transferase(Phosphotransferase) domain 1"/>
    <property type="match status" value="1"/>
</dbReference>
<keyword evidence="4" id="KW-0472">Membrane</keyword>
<evidence type="ECO:0000313" key="7">
    <source>
        <dbReference type="Proteomes" id="UP000241890"/>
    </source>
</evidence>
<dbReference type="PANTHER" id="PTHR44329:SF298">
    <property type="entry name" value="MIXED LINEAGE KINASE DOMAIN-LIKE PROTEIN"/>
    <property type="match status" value="1"/>
</dbReference>
<evidence type="ECO:0000256" key="2">
    <source>
        <dbReference type="ARBA" id="ARBA00022840"/>
    </source>
</evidence>
<feature type="compositionally biased region" description="Basic and acidic residues" evidence="3">
    <location>
        <begin position="391"/>
        <end position="403"/>
    </location>
</feature>
<dbReference type="PRINTS" id="PR00109">
    <property type="entry name" value="TYRKINASE"/>
</dbReference>
<dbReference type="InterPro" id="IPR001245">
    <property type="entry name" value="Ser-Thr/Tyr_kinase_cat_dom"/>
</dbReference>
<dbReference type="Gene3D" id="3.30.200.20">
    <property type="entry name" value="Phosphorylase Kinase, domain 1"/>
    <property type="match status" value="1"/>
</dbReference>
<dbReference type="AlphaFoldDB" id="A0A2R5G7K7"/>
<dbReference type="GO" id="GO:0004674">
    <property type="term" value="F:protein serine/threonine kinase activity"/>
    <property type="evidence" value="ECO:0007669"/>
    <property type="project" value="TreeGrafter"/>
</dbReference>
<feature type="domain" description="Protein kinase" evidence="5">
    <location>
        <begin position="108"/>
        <end position="360"/>
    </location>
</feature>
<dbReference type="PROSITE" id="PS50011">
    <property type="entry name" value="PROTEIN_KINASE_DOM"/>
    <property type="match status" value="1"/>
</dbReference>
<feature type="region of interest" description="Disordered" evidence="3">
    <location>
        <begin position="367"/>
        <end position="403"/>
    </location>
</feature>
<evidence type="ECO:0000256" key="1">
    <source>
        <dbReference type="ARBA" id="ARBA00022741"/>
    </source>
</evidence>
<dbReference type="InParanoid" id="A0A2R5G7K7"/>
<keyword evidence="1" id="KW-0547">Nucleotide-binding</keyword>
<dbReference type="OrthoDB" id="339325at2759"/>
<dbReference type="PANTHER" id="PTHR44329">
    <property type="entry name" value="SERINE/THREONINE-PROTEIN KINASE TNNI3K-RELATED"/>
    <property type="match status" value="1"/>
</dbReference>
<dbReference type="Pfam" id="PF07714">
    <property type="entry name" value="PK_Tyr_Ser-Thr"/>
    <property type="match status" value="1"/>
</dbReference>
<accession>A0A2R5G7K7</accession>
<dbReference type="InterPro" id="IPR051681">
    <property type="entry name" value="Ser/Thr_Kinases-Pseudokinases"/>
</dbReference>
<proteinExistence type="predicted"/>
<evidence type="ECO:0000256" key="4">
    <source>
        <dbReference type="SAM" id="Phobius"/>
    </source>
</evidence>
<keyword evidence="6" id="KW-0808">Transferase</keyword>
<gene>
    <name evidence="6" type="ORF">FCC1311_002392</name>
</gene>